<dbReference type="OrthoDB" id="1147144at2"/>
<feature type="transmembrane region" description="Helical" evidence="1">
    <location>
        <begin position="231"/>
        <end position="249"/>
    </location>
</feature>
<keyword evidence="4" id="KW-1185">Reference proteome</keyword>
<accession>A0A558BJU7</accession>
<dbReference type="Pfam" id="PF07863">
    <property type="entry name" value="CtnDOT_TraJ"/>
    <property type="match status" value="1"/>
</dbReference>
<keyword evidence="1" id="KW-0812">Transmembrane</keyword>
<dbReference type="EMBL" id="VMRJ01000009">
    <property type="protein sequence ID" value="TVT36765.1"/>
    <property type="molecule type" value="Genomic_DNA"/>
</dbReference>
<evidence type="ECO:0000313" key="4">
    <source>
        <dbReference type="Proteomes" id="UP000317624"/>
    </source>
</evidence>
<proteinExistence type="predicted"/>
<keyword evidence="1" id="KW-1133">Transmembrane helix</keyword>
<evidence type="ECO:0000256" key="1">
    <source>
        <dbReference type="SAM" id="Phobius"/>
    </source>
</evidence>
<dbReference type="AlphaFoldDB" id="A0A558BJU7"/>
<feature type="domain" description="Conjugative transposon TraJ C-terminal" evidence="2">
    <location>
        <begin position="9"/>
        <end position="333"/>
    </location>
</feature>
<dbReference type="RefSeq" id="WP_144853415.1">
    <property type="nucleotide sequence ID" value="NZ_VMRJ01000009.1"/>
</dbReference>
<comment type="caution">
    <text evidence="3">The sequence shown here is derived from an EMBL/GenBank/DDBJ whole genome shotgun (WGS) entry which is preliminary data.</text>
</comment>
<protein>
    <recommendedName>
        <fullName evidence="2">Conjugative transposon TraJ C-terminal domain-containing protein</fullName>
    </recommendedName>
</protein>
<keyword evidence="1" id="KW-0472">Membrane</keyword>
<dbReference type="InterPro" id="IPR012424">
    <property type="entry name" value="Conjugative_transposon_TraJ_C"/>
</dbReference>
<evidence type="ECO:0000313" key="3">
    <source>
        <dbReference type="EMBL" id="TVT36765.1"/>
    </source>
</evidence>
<sequence>MDINTVVAQMDALEVMLSQLYDNMMPLVSQFTTLGRAIGGVGALIYISSKVWGHIARSEAIDVYPLLRPFLIGLCILLFPQLCQGLRGMTGAISHSTDSIRMDKSAEIDRLQTEKKRILDSKPENKDFATNDAYEQKLKDLAGPTGMGGIGDRMSLSFNKIAYDVNQNFREWMKNTLELFHVAARLLISVMSTFLLIVLSVLGPLTFGIAIFPGFGGGITKWLGNFITISLWVPVANVFGAMMATFQVQMLQSDVDRLNANAGVDSADFGYLVFLCIAIVGYALIPKITEMLIAASGASQMSSAFIGAATGAAAGAGAAAGVAGRAGAAGVSGAATGMGGAIGMGQGMAGGAGFGNMTRGEQAGHRAGTALRERVGGYFGRNGNNS</sequence>
<name>A0A558BJU7_9BACT</name>
<feature type="transmembrane region" description="Helical" evidence="1">
    <location>
        <begin position="205"/>
        <end position="224"/>
    </location>
</feature>
<organism evidence="3 4">
    <name type="scientific">Hymenobacter setariae</name>
    <dbReference type="NCBI Taxonomy" id="2594794"/>
    <lineage>
        <taxon>Bacteria</taxon>
        <taxon>Pseudomonadati</taxon>
        <taxon>Bacteroidota</taxon>
        <taxon>Cytophagia</taxon>
        <taxon>Cytophagales</taxon>
        <taxon>Hymenobacteraceae</taxon>
        <taxon>Hymenobacter</taxon>
    </lineage>
</organism>
<evidence type="ECO:0000259" key="2">
    <source>
        <dbReference type="Pfam" id="PF07863"/>
    </source>
</evidence>
<dbReference type="Proteomes" id="UP000317624">
    <property type="component" value="Unassembled WGS sequence"/>
</dbReference>
<feature type="transmembrane region" description="Helical" evidence="1">
    <location>
        <begin position="269"/>
        <end position="285"/>
    </location>
</feature>
<reference evidence="3 4" key="1">
    <citation type="submission" date="2019-07" db="EMBL/GenBank/DDBJ databases">
        <title>Hymenobacter sp. straun FUR1 Genome sequencing and assembly.</title>
        <authorList>
            <person name="Chhetri G."/>
        </authorList>
    </citation>
    <scope>NUCLEOTIDE SEQUENCE [LARGE SCALE GENOMIC DNA]</scope>
    <source>
        <strain evidence="3 4">Fur1</strain>
    </source>
</reference>
<gene>
    <name evidence="3" type="ORF">FNT36_24950</name>
</gene>